<name>A0A2R4XP05_9BURK</name>
<keyword evidence="1" id="KW-0812">Transmembrane</keyword>
<organism evidence="2 3">
    <name type="scientific">Orrella marina</name>
    <dbReference type="NCBI Taxonomy" id="2163011"/>
    <lineage>
        <taxon>Bacteria</taxon>
        <taxon>Pseudomonadati</taxon>
        <taxon>Pseudomonadota</taxon>
        <taxon>Betaproteobacteria</taxon>
        <taxon>Burkholderiales</taxon>
        <taxon>Alcaligenaceae</taxon>
        <taxon>Orrella</taxon>
    </lineage>
</organism>
<dbReference type="KEGG" id="boz:DBV39_19290"/>
<evidence type="ECO:0000313" key="2">
    <source>
        <dbReference type="EMBL" id="AWB35533.1"/>
    </source>
</evidence>
<accession>A0A2R4XP05</accession>
<sequence length="58" mass="6585">MSSVLLISSLWFYFFPTIEAAIRKHPDRLSIFLVNLFLGWTLLGGFSRLLGVQKPETG</sequence>
<dbReference type="OrthoDB" id="8690418at2"/>
<keyword evidence="3" id="KW-1185">Reference proteome</keyword>
<feature type="transmembrane region" description="Helical" evidence="1">
    <location>
        <begin position="30"/>
        <end position="50"/>
    </location>
</feature>
<dbReference type="AlphaFoldDB" id="A0A2R4XP05"/>
<proteinExistence type="predicted"/>
<dbReference type="EMBL" id="CP028901">
    <property type="protein sequence ID" value="AWB35533.1"/>
    <property type="molecule type" value="Genomic_DNA"/>
</dbReference>
<evidence type="ECO:0008006" key="4">
    <source>
        <dbReference type="Google" id="ProtNLM"/>
    </source>
</evidence>
<keyword evidence="1" id="KW-0472">Membrane</keyword>
<protein>
    <recommendedName>
        <fullName evidence="4">Superinfection immunity protein</fullName>
    </recommendedName>
</protein>
<keyword evidence="1" id="KW-1133">Transmembrane helix</keyword>
<evidence type="ECO:0000313" key="3">
    <source>
        <dbReference type="Proteomes" id="UP000244571"/>
    </source>
</evidence>
<gene>
    <name evidence="2" type="ORF">DBV39_19290</name>
</gene>
<reference evidence="2 3" key="1">
    <citation type="submission" date="2018-04" db="EMBL/GenBank/DDBJ databases">
        <title>Bordetella sp. HZ20 isolated from seawater.</title>
        <authorList>
            <person name="Sun C."/>
        </authorList>
    </citation>
    <scope>NUCLEOTIDE SEQUENCE [LARGE SCALE GENOMIC DNA]</scope>
    <source>
        <strain evidence="2 3">HZ20</strain>
    </source>
</reference>
<dbReference type="InterPro" id="IPR016410">
    <property type="entry name" value="Phage_imm"/>
</dbReference>
<dbReference type="Proteomes" id="UP000244571">
    <property type="component" value="Chromosome"/>
</dbReference>
<dbReference type="Pfam" id="PF14373">
    <property type="entry name" value="Imm_superinfect"/>
    <property type="match status" value="1"/>
</dbReference>
<evidence type="ECO:0000256" key="1">
    <source>
        <dbReference type="SAM" id="Phobius"/>
    </source>
</evidence>